<dbReference type="Gene3D" id="3.40.50.12780">
    <property type="entry name" value="N-terminal domain of ligase-like"/>
    <property type="match status" value="1"/>
</dbReference>
<dbReference type="Proteomes" id="UP000481153">
    <property type="component" value="Unassembled WGS sequence"/>
</dbReference>
<gene>
    <name evidence="5" type="ORF">Ae201684_008122</name>
</gene>
<organism evidence="5 6">
    <name type="scientific">Aphanomyces euteiches</name>
    <dbReference type="NCBI Taxonomy" id="100861"/>
    <lineage>
        <taxon>Eukaryota</taxon>
        <taxon>Sar</taxon>
        <taxon>Stramenopiles</taxon>
        <taxon>Oomycota</taxon>
        <taxon>Saprolegniomycetes</taxon>
        <taxon>Saprolegniales</taxon>
        <taxon>Verrucalvaceae</taxon>
        <taxon>Aphanomyces</taxon>
    </lineage>
</organism>
<evidence type="ECO:0000313" key="5">
    <source>
        <dbReference type="EMBL" id="KAF0735433.1"/>
    </source>
</evidence>
<keyword evidence="6" id="KW-1185">Reference proteome</keyword>
<dbReference type="AlphaFoldDB" id="A0A6G0X609"/>
<dbReference type="Pfam" id="PF23562">
    <property type="entry name" value="AMP-binding_C_3"/>
    <property type="match status" value="1"/>
</dbReference>
<sequence>MAAADVETSVPSEKKPLIAWEAEQEVSLRMSESGLGALKPTTVIEVLRKRVELTPDTPAYHSKKPGTSEYTHQTWAEYNNDCRRFAKSLISLGCERFDTVNIIGFNSLEWLTSNIGGILAGGIAAGVYTTSNPEACLYISNHSKARVVVCDGVVQLEKYVSIADKLPHLKALVIYNDVVPEGLECRVPVYTYADFLTLGKDVDEAILEARMDDQKPGHCCTLIYTSGTTGNPKAVMLSHDNVTWTLEATAASMESVGMVLNEHGNTVSFLPLSHIAAQMFDVYLPIFRGVQIYFAQPDALKGTLGTTLKEARPTLLFAVPRVWEKIQEKMISISRGTTGIKKNLVDWAKGVGTAKSNLAQYGQGGGLPCGYTIANYLVFSRVKEALGLDRCQGMFSAAAPIAAETVNFFAALDIPIYEIFGMSEATGPQTFTRNGAWKIGFCGRELEGTEVRILEDTQEFVFQGRNTMMGYLYSESQTKEAIDDEGWLHSGDVAKIDEDGFCVITGRIKELIITAGGENIPPVLIEDTIKEEIPLLSNVMVVGDRRKFLTAIFTFKVVVDSDGYPSDQLNEIALSILKEIESPATTVAEARDCEKVKAYIQKNLKKANGRAASRAHHVQKYIVVDKDFSIGGDELTATLKLKRRVVAAKYADEIEALYVE</sequence>
<dbReference type="InterPro" id="IPR020845">
    <property type="entry name" value="AMP-binding_CS"/>
</dbReference>
<dbReference type="PROSITE" id="PS00455">
    <property type="entry name" value="AMP_BINDING"/>
    <property type="match status" value="1"/>
</dbReference>
<name>A0A6G0X609_9STRA</name>
<accession>A0A6G0X609</accession>
<feature type="domain" description="AMP-dependent synthetase/ligase" evidence="4">
    <location>
        <begin position="48"/>
        <end position="472"/>
    </location>
</feature>
<evidence type="ECO:0000256" key="1">
    <source>
        <dbReference type="ARBA" id="ARBA00022598"/>
    </source>
</evidence>
<dbReference type="GO" id="GO:0004467">
    <property type="term" value="F:long-chain fatty acid-CoA ligase activity"/>
    <property type="evidence" value="ECO:0007669"/>
    <property type="project" value="TreeGrafter"/>
</dbReference>
<evidence type="ECO:0000256" key="2">
    <source>
        <dbReference type="ARBA" id="ARBA00022832"/>
    </source>
</evidence>
<dbReference type="PANTHER" id="PTHR43272:SF32">
    <property type="entry name" value="AMP-DEPENDENT SYNTHETASE_LIGASE DOMAIN-CONTAINING PROTEIN"/>
    <property type="match status" value="1"/>
</dbReference>
<dbReference type="InterPro" id="IPR000873">
    <property type="entry name" value="AMP-dep_synth/lig_dom"/>
</dbReference>
<dbReference type="GO" id="GO:0016020">
    <property type="term" value="C:membrane"/>
    <property type="evidence" value="ECO:0007669"/>
    <property type="project" value="TreeGrafter"/>
</dbReference>
<reference evidence="5 6" key="1">
    <citation type="submission" date="2019-07" db="EMBL/GenBank/DDBJ databases">
        <title>Genomics analysis of Aphanomyces spp. identifies a new class of oomycete effector associated with host adaptation.</title>
        <authorList>
            <person name="Gaulin E."/>
        </authorList>
    </citation>
    <scope>NUCLEOTIDE SEQUENCE [LARGE SCALE GENOMIC DNA]</scope>
    <source>
        <strain evidence="5 6">ATCC 201684</strain>
    </source>
</reference>
<dbReference type="PANTHER" id="PTHR43272">
    <property type="entry name" value="LONG-CHAIN-FATTY-ACID--COA LIGASE"/>
    <property type="match status" value="1"/>
</dbReference>
<protein>
    <recommendedName>
        <fullName evidence="4">AMP-dependent synthetase/ligase domain-containing protein</fullName>
    </recommendedName>
</protein>
<dbReference type="SUPFAM" id="SSF56801">
    <property type="entry name" value="Acetyl-CoA synthetase-like"/>
    <property type="match status" value="1"/>
</dbReference>
<keyword evidence="2" id="KW-0276">Fatty acid metabolism</keyword>
<dbReference type="InterPro" id="IPR042099">
    <property type="entry name" value="ANL_N_sf"/>
</dbReference>
<dbReference type="Pfam" id="PF00501">
    <property type="entry name" value="AMP-binding"/>
    <property type="match status" value="1"/>
</dbReference>
<dbReference type="EMBL" id="VJMJ01000098">
    <property type="protein sequence ID" value="KAF0735433.1"/>
    <property type="molecule type" value="Genomic_DNA"/>
</dbReference>
<dbReference type="VEuPathDB" id="FungiDB:AeMF1_016239"/>
<keyword evidence="3" id="KW-0443">Lipid metabolism</keyword>
<evidence type="ECO:0000259" key="4">
    <source>
        <dbReference type="Pfam" id="PF00501"/>
    </source>
</evidence>
<comment type="caution">
    <text evidence="5">The sequence shown here is derived from an EMBL/GenBank/DDBJ whole genome shotgun (WGS) entry which is preliminary data.</text>
</comment>
<keyword evidence="1" id="KW-0436">Ligase</keyword>
<proteinExistence type="predicted"/>
<evidence type="ECO:0000256" key="3">
    <source>
        <dbReference type="ARBA" id="ARBA00023098"/>
    </source>
</evidence>
<dbReference type="GO" id="GO:0005783">
    <property type="term" value="C:endoplasmic reticulum"/>
    <property type="evidence" value="ECO:0007669"/>
    <property type="project" value="TreeGrafter"/>
</dbReference>
<evidence type="ECO:0000313" key="6">
    <source>
        <dbReference type="Proteomes" id="UP000481153"/>
    </source>
</evidence>